<feature type="compositionally biased region" description="Polar residues" evidence="1">
    <location>
        <begin position="115"/>
        <end position="135"/>
    </location>
</feature>
<dbReference type="InParanoid" id="A0A2T3BFE3"/>
<dbReference type="GeneID" id="36574284"/>
<organism evidence="3 4">
    <name type="scientific">Amorphotheca resinae ATCC 22711</name>
    <dbReference type="NCBI Taxonomy" id="857342"/>
    <lineage>
        <taxon>Eukaryota</taxon>
        <taxon>Fungi</taxon>
        <taxon>Dikarya</taxon>
        <taxon>Ascomycota</taxon>
        <taxon>Pezizomycotina</taxon>
        <taxon>Leotiomycetes</taxon>
        <taxon>Helotiales</taxon>
        <taxon>Amorphothecaceae</taxon>
        <taxon>Amorphotheca</taxon>
    </lineage>
</organism>
<dbReference type="AlphaFoldDB" id="A0A2T3BFE3"/>
<keyword evidence="2" id="KW-0472">Membrane</keyword>
<reference evidence="3 4" key="1">
    <citation type="journal article" date="2018" name="New Phytol.">
        <title>Comparative genomics and transcriptomics depict ericoid mycorrhizal fungi as versatile saprotrophs and plant mutualists.</title>
        <authorList>
            <person name="Martino E."/>
            <person name="Morin E."/>
            <person name="Grelet G.A."/>
            <person name="Kuo A."/>
            <person name="Kohler A."/>
            <person name="Daghino S."/>
            <person name="Barry K.W."/>
            <person name="Cichocki N."/>
            <person name="Clum A."/>
            <person name="Dockter R.B."/>
            <person name="Hainaut M."/>
            <person name="Kuo R.C."/>
            <person name="LaButti K."/>
            <person name="Lindahl B.D."/>
            <person name="Lindquist E.A."/>
            <person name="Lipzen A."/>
            <person name="Khouja H.R."/>
            <person name="Magnuson J."/>
            <person name="Murat C."/>
            <person name="Ohm R.A."/>
            <person name="Singer S.W."/>
            <person name="Spatafora J.W."/>
            <person name="Wang M."/>
            <person name="Veneault-Fourrey C."/>
            <person name="Henrissat B."/>
            <person name="Grigoriev I.V."/>
            <person name="Martin F.M."/>
            <person name="Perotto S."/>
        </authorList>
    </citation>
    <scope>NUCLEOTIDE SEQUENCE [LARGE SCALE GENOMIC DNA]</scope>
    <source>
        <strain evidence="3 4">ATCC 22711</strain>
    </source>
</reference>
<dbReference type="EMBL" id="KZ679006">
    <property type="protein sequence ID" value="PSS28147.1"/>
    <property type="molecule type" value="Genomic_DNA"/>
</dbReference>
<dbReference type="Proteomes" id="UP000241818">
    <property type="component" value="Unassembled WGS sequence"/>
</dbReference>
<protein>
    <submittedName>
        <fullName evidence="3">Uncharacterized protein</fullName>
    </submittedName>
</protein>
<dbReference type="OrthoDB" id="5392605at2759"/>
<feature type="transmembrane region" description="Helical" evidence="2">
    <location>
        <begin position="153"/>
        <end position="179"/>
    </location>
</feature>
<sequence length="217" mass="23797">MGLAKSRTITLVVALATLTSNILSSLLFSQLPDDPFHLASNFRWYLHFANVLSVFGFVGSLRQHALSIAVFSNYLILDTILCAIPRFLVLGLLQNLSHTLCSSPPSSPFSPPPDTQSHIPSSPTELHAYSPNSPASQWERVTGSWTPDGCYRIVYLTQMALAAGVIAGTLLQFVGALCVREYARALWVRDLRDEALLTRSAERGEAPLSEKQAQIKN</sequence>
<gene>
    <name evidence="3" type="ORF">M430DRAFT_32629</name>
</gene>
<feature type="transmembrane region" description="Helical" evidence="2">
    <location>
        <begin position="45"/>
        <end position="62"/>
    </location>
</feature>
<evidence type="ECO:0000313" key="4">
    <source>
        <dbReference type="Proteomes" id="UP000241818"/>
    </source>
</evidence>
<keyword evidence="2" id="KW-1133">Transmembrane helix</keyword>
<evidence type="ECO:0000256" key="1">
    <source>
        <dbReference type="SAM" id="MobiDB-lite"/>
    </source>
</evidence>
<name>A0A2T3BFE3_AMORE</name>
<dbReference type="STRING" id="857342.A0A2T3BFE3"/>
<keyword evidence="4" id="KW-1185">Reference proteome</keyword>
<feature type="transmembrane region" description="Helical" evidence="2">
    <location>
        <begin position="74"/>
        <end position="93"/>
    </location>
</feature>
<accession>A0A2T3BFE3</accession>
<proteinExistence type="predicted"/>
<feature type="compositionally biased region" description="Pro residues" evidence="1">
    <location>
        <begin position="105"/>
        <end position="114"/>
    </location>
</feature>
<evidence type="ECO:0000256" key="2">
    <source>
        <dbReference type="SAM" id="Phobius"/>
    </source>
</evidence>
<feature type="region of interest" description="Disordered" evidence="1">
    <location>
        <begin position="104"/>
        <end position="135"/>
    </location>
</feature>
<evidence type="ECO:0000313" key="3">
    <source>
        <dbReference type="EMBL" id="PSS28147.1"/>
    </source>
</evidence>
<keyword evidence="2" id="KW-0812">Transmembrane</keyword>
<dbReference type="RefSeq" id="XP_024725672.1">
    <property type="nucleotide sequence ID" value="XM_024866203.1"/>
</dbReference>